<accession>A0A5C8USI6</accession>
<keyword evidence="1" id="KW-0472">Membrane</keyword>
<feature type="transmembrane region" description="Helical" evidence="1">
    <location>
        <begin position="133"/>
        <end position="151"/>
    </location>
</feature>
<dbReference type="EMBL" id="VRMG01000005">
    <property type="protein sequence ID" value="TXN31571.1"/>
    <property type="molecule type" value="Genomic_DNA"/>
</dbReference>
<comment type="caution">
    <text evidence="2">The sequence shown here is derived from an EMBL/GenBank/DDBJ whole genome shotgun (WGS) entry which is preliminary data.</text>
</comment>
<evidence type="ECO:0000313" key="2">
    <source>
        <dbReference type="EMBL" id="TXN31571.1"/>
    </source>
</evidence>
<dbReference type="Proteomes" id="UP000321379">
    <property type="component" value="Unassembled WGS sequence"/>
</dbReference>
<proteinExistence type="predicted"/>
<protein>
    <submittedName>
        <fullName evidence="2">Uncharacterized protein</fullName>
    </submittedName>
</protein>
<feature type="transmembrane region" description="Helical" evidence="1">
    <location>
        <begin position="34"/>
        <end position="55"/>
    </location>
</feature>
<feature type="transmembrane region" description="Helical" evidence="1">
    <location>
        <begin position="61"/>
        <end position="89"/>
    </location>
</feature>
<feature type="transmembrane region" description="Helical" evidence="1">
    <location>
        <begin position="171"/>
        <end position="190"/>
    </location>
</feature>
<name>A0A5C8USI6_9MICO</name>
<evidence type="ECO:0000313" key="3">
    <source>
        <dbReference type="Proteomes" id="UP000321379"/>
    </source>
</evidence>
<reference evidence="2 3" key="1">
    <citation type="submission" date="2019-08" db="EMBL/GenBank/DDBJ databases">
        <title>Bacterial whole genome sequence for Glaciihabitans sp. CHu50b-6-2.</title>
        <authorList>
            <person name="Jin L."/>
        </authorList>
    </citation>
    <scope>NUCLEOTIDE SEQUENCE [LARGE SCALE GENOMIC DNA]</scope>
    <source>
        <strain evidence="2 3">CHu50b-6-2</strain>
    </source>
</reference>
<feature type="transmembrane region" description="Helical" evidence="1">
    <location>
        <begin position="6"/>
        <end position="27"/>
    </location>
</feature>
<sequence>MIVVGSILWAAALLVIAASLAVAITSIRFRRPRLSLVTIAPVAIGLAGAAFLISVPAPSHAVAVIGGIGLALLGVVAGNPITVAVLAFADRGTGATVTDGHHGGIILKESRDGTRRDAEVLRGGTTIGYVERLVVIAAIVLGHLEIVAVLIAVKGLGRFSELDSPEIRERFIIGTLVSLAWAGACALLIVV</sequence>
<organism evidence="2 3">
    <name type="scientific">Lacisediminihabitans profunda</name>
    <dbReference type="NCBI Taxonomy" id="2594790"/>
    <lineage>
        <taxon>Bacteria</taxon>
        <taxon>Bacillati</taxon>
        <taxon>Actinomycetota</taxon>
        <taxon>Actinomycetes</taxon>
        <taxon>Micrococcales</taxon>
        <taxon>Microbacteriaceae</taxon>
        <taxon>Lacisediminihabitans</taxon>
    </lineage>
</organism>
<keyword evidence="3" id="KW-1185">Reference proteome</keyword>
<dbReference type="RefSeq" id="WP_147783158.1">
    <property type="nucleotide sequence ID" value="NZ_VRMG01000005.1"/>
</dbReference>
<dbReference type="AlphaFoldDB" id="A0A5C8USI6"/>
<keyword evidence="1" id="KW-1133">Transmembrane helix</keyword>
<keyword evidence="1" id="KW-0812">Transmembrane</keyword>
<gene>
    <name evidence="2" type="ORF">FVP33_08545</name>
</gene>
<evidence type="ECO:0000256" key="1">
    <source>
        <dbReference type="SAM" id="Phobius"/>
    </source>
</evidence>